<gene>
    <name evidence="2" type="ORF">QBC42DRAFT_299363</name>
</gene>
<dbReference type="GO" id="GO:0005634">
    <property type="term" value="C:nucleus"/>
    <property type="evidence" value="ECO:0007669"/>
    <property type="project" value="TreeGrafter"/>
</dbReference>
<organism evidence="2 3">
    <name type="scientific">Cladorrhinum samala</name>
    <dbReference type="NCBI Taxonomy" id="585594"/>
    <lineage>
        <taxon>Eukaryota</taxon>
        <taxon>Fungi</taxon>
        <taxon>Dikarya</taxon>
        <taxon>Ascomycota</taxon>
        <taxon>Pezizomycotina</taxon>
        <taxon>Sordariomycetes</taxon>
        <taxon>Sordariomycetidae</taxon>
        <taxon>Sordariales</taxon>
        <taxon>Podosporaceae</taxon>
        <taxon>Cladorrhinum</taxon>
    </lineage>
</organism>
<accession>A0AAV9HHH6</accession>
<name>A0AAV9HHH6_9PEZI</name>
<evidence type="ECO:0000256" key="1">
    <source>
        <dbReference type="ARBA" id="ARBA00008372"/>
    </source>
</evidence>
<dbReference type="InterPro" id="IPR006941">
    <property type="entry name" value="RNase_CAF1"/>
</dbReference>
<evidence type="ECO:0000313" key="3">
    <source>
        <dbReference type="Proteomes" id="UP001321749"/>
    </source>
</evidence>
<evidence type="ECO:0000313" key="2">
    <source>
        <dbReference type="EMBL" id="KAK4459489.1"/>
    </source>
</evidence>
<dbReference type="GO" id="GO:1990432">
    <property type="term" value="P:siRNA 3'-end processing"/>
    <property type="evidence" value="ECO:0007669"/>
    <property type="project" value="TreeGrafter"/>
</dbReference>
<comment type="similarity">
    <text evidence="1">Belongs to the CAF1 family.</text>
</comment>
<dbReference type="EMBL" id="MU865035">
    <property type="protein sequence ID" value="KAK4459489.1"/>
    <property type="molecule type" value="Genomic_DNA"/>
</dbReference>
<sequence>MVIGCDNFWLELPGVLEAICTAHYISYDLEMTGIVGESVQSVPERPQEDAYRIARSAASTFQILQMGITCFSYDTDIQQYRSRTYSIHLTPFFAKYSDDLARLIDRKMTFSYKTFLFLEQHDFSFQKAFARGVPYLSRAEELKAAQRFLTHSAERGYDSRLDMNTLDPLTKIICDRARTQISSWLEVYPNYGQYVVIKTLTIATQEVKRRLNNALMQLVSSEFQDCYVNFHQGEAMVYKWEPKQRQRWEEERKTREAVLERQVAFRHIFEAFVGGSFASKINIQLVFPANHELSATERIDMKKKLQRLEKKRRDRPPVILGHNQFLDLCFMYQTFVGDLPATLAEFQMRARSLWPRLVDTKHMALEFGFRREMNLGKLHKALLDSKDSFTLKSEVSSTTDLLCVSDETNVAAHDAGYDSWMTAIVFGNLVKKALGRQDTRNQSMVLIPFRNISNTDPFSVLNPFGGQDQRTVITRTQSNGIKHNGLVPNPERFIPRWEDGDGKAELWKQFGGKLRVGAAGVLDLNCLE</sequence>
<dbReference type="Proteomes" id="UP001321749">
    <property type="component" value="Unassembled WGS sequence"/>
</dbReference>
<dbReference type="InterPro" id="IPR051181">
    <property type="entry name" value="CAF1_poly(A)_ribonucleases"/>
</dbReference>
<dbReference type="SUPFAM" id="SSF53098">
    <property type="entry name" value="Ribonuclease H-like"/>
    <property type="match status" value="1"/>
</dbReference>
<dbReference type="AlphaFoldDB" id="A0AAV9HHH6"/>
<dbReference type="PANTHER" id="PTHR15092:SF22">
    <property type="entry name" value="POLY(A)-SPECIFIC RIBONUCLEASE PNLDC1"/>
    <property type="match status" value="1"/>
</dbReference>
<keyword evidence="3" id="KW-1185">Reference proteome</keyword>
<dbReference type="Pfam" id="PF04857">
    <property type="entry name" value="CAF1"/>
    <property type="match status" value="1"/>
</dbReference>
<reference evidence="2" key="1">
    <citation type="journal article" date="2023" name="Mol. Phylogenet. Evol.">
        <title>Genome-scale phylogeny and comparative genomics of the fungal order Sordariales.</title>
        <authorList>
            <person name="Hensen N."/>
            <person name="Bonometti L."/>
            <person name="Westerberg I."/>
            <person name="Brannstrom I.O."/>
            <person name="Guillou S."/>
            <person name="Cros-Aarteil S."/>
            <person name="Calhoun S."/>
            <person name="Haridas S."/>
            <person name="Kuo A."/>
            <person name="Mondo S."/>
            <person name="Pangilinan J."/>
            <person name="Riley R."/>
            <person name="LaButti K."/>
            <person name="Andreopoulos B."/>
            <person name="Lipzen A."/>
            <person name="Chen C."/>
            <person name="Yan M."/>
            <person name="Daum C."/>
            <person name="Ng V."/>
            <person name="Clum A."/>
            <person name="Steindorff A."/>
            <person name="Ohm R.A."/>
            <person name="Martin F."/>
            <person name="Silar P."/>
            <person name="Natvig D.O."/>
            <person name="Lalanne C."/>
            <person name="Gautier V."/>
            <person name="Ament-Velasquez S.L."/>
            <person name="Kruys A."/>
            <person name="Hutchinson M.I."/>
            <person name="Powell A.J."/>
            <person name="Barry K."/>
            <person name="Miller A.N."/>
            <person name="Grigoriev I.V."/>
            <person name="Debuchy R."/>
            <person name="Gladieux P."/>
            <person name="Hiltunen Thoren M."/>
            <person name="Johannesson H."/>
        </authorList>
    </citation>
    <scope>NUCLEOTIDE SEQUENCE</scope>
    <source>
        <strain evidence="2">PSN324</strain>
    </source>
</reference>
<dbReference type="InterPro" id="IPR012337">
    <property type="entry name" value="RNaseH-like_sf"/>
</dbReference>
<dbReference type="GO" id="GO:0003723">
    <property type="term" value="F:RNA binding"/>
    <property type="evidence" value="ECO:0007669"/>
    <property type="project" value="TreeGrafter"/>
</dbReference>
<dbReference type="Gene3D" id="3.30.420.10">
    <property type="entry name" value="Ribonuclease H-like superfamily/Ribonuclease H"/>
    <property type="match status" value="2"/>
</dbReference>
<reference evidence="2" key="2">
    <citation type="submission" date="2023-06" db="EMBL/GenBank/DDBJ databases">
        <authorList>
            <consortium name="Lawrence Berkeley National Laboratory"/>
            <person name="Mondo S.J."/>
            <person name="Hensen N."/>
            <person name="Bonometti L."/>
            <person name="Westerberg I."/>
            <person name="Brannstrom I.O."/>
            <person name="Guillou S."/>
            <person name="Cros-Aarteil S."/>
            <person name="Calhoun S."/>
            <person name="Haridas S."/>
            <person name="Kuo A."/>
            <person name="Pangilinan J."/>
            <person name="Riley R."/>
            <person name="Labutti K."/>
            <person name="Andreopoulos B."/>
            <person name="Lipzen A."/>
            <person name="Chen C."/>
            <person name="Yanf M."/>
            <person name="Daum C."/>
            <person name="Ng V."/>
            <person name="Clum A."/>
            <person name="Steindorff A."/>
            <person name="Ohm R."/>
            <person name="Martin F."/>
            <person name="Silar P."/>
            <person name="Natvig D."/>
            <person name="Lalanne C."/>
            <person name="Gautier V."/>
            <person name="Ament-Velasquez S.L."/>
            <person name="Kruys A."/>
            <person name="Hutchinson M.I."/>
            <person name="Powell A.J."/>
            <person name="Barry K."/>
            <person name="Miller A.N."/>
            <person name="Grigoriev I.V."/>
            <person name="Debuchy R."/>
            <person name="Gladieux P."/>
            <person name="Thoren M.H."/>
            <person name="Johannesson H."/>
        </authorList>
    </citation>
    <scope>NUCLEOTIDE SEQUENCE</scope>
    <source>
        <strain evidence="2">PSN324</strain>
    </source>
</reference>
<proteinExistence type="inferred from homology"/>
<comment type="caution">
    <text evidence="2">The sequence shown here is derived from an EMBL/GenBank/DDBJ whole genome shotgun (WGS) entry which is preliminary data.</text>
</comment>
<dbReference type="InterPro" id="IPR036397">
    <property type="entry name" value="RNaseH_sf"/>
</dbReference>
<dbReference type="GO" id="GO:1990431">
    <property type="term" value="P:priRNA 3'-end processing"/>
    <property type="evidence" value="ECO:0007669"/>
    <property type="project" value="TreeGrafter"/>
</dbReference>
<dbReference type="GO" id="GO:0000289">
    <property type="term" value="P:nuclear-transcribed mRNA poly(A) tail shortening"/>
    <property type="evidence" value="ECO:0007669"/>
    <property type="project" value="TreeGrafter"/>
</dbReference>
<dbReference type="GO" id="GO:0000175">
    <property type="term" value="F:3'-5'-RNA exonuclease activity"/>
    <property type="evidence" value="ECO:0007669"/>
    <property type="project" value="TreeGrafter"/>
</dbReference>
<protein>
    <submittedName>
        <fullName evidence="2">Ribonuclease H-like domain-containing protein</fullName>
    </submittedName>
</protein>
<dbReference type="PANTHER" id="PTHR15092">
    <property type="entry name" value="POLY A -SPECIFIC RIBONUCLEASE/TARGET OF EGR1, MEMBER 1"/>
    <property type="match status" value="1"/>
</dbReference>